<dbReference type="InterPro" id="IPR008906">
    <property type="entry name" value="HATC_C_dom"/>
</dbReference>
<feature type="compositionally biased region" description="Acidic residues" evidence="1">
    <location>
        <begin position="164"/>
        <end position="177"/>
    </location>
</feature>
<dbReference type="EMBL" id="OZ023719">
    <property type="protein sequence ID" value="CAK9869002.1"/>
    <property type="molecule type" value="Genomic_DNA"/>
</dbReference>
<feature type="region of interest" description="Disordered" evidence="1">
    <location>
        <begin position="127"/>
        <end position="177"/>
    </location>
</feature>
<proteinExistence type="predicted"/>
<dbReference type="SUPFAM" id="SSF53098">
    <property type="entry name" value="Ribonuclease H-like"/>
    <property type="match status" value="1"/>
</dbReference>
<evidence type="ECO:0000313" key="3">
    <source>
        <dbReference type="EMBL" id="CAK9869002.1"/>
    </source>
</evidence>
<evidence type="ECO:0000256" key="1">
    <source>
        <dbReference type="SAM" id="MobiDB-lite"/>
    </source>
</evidence>
<evidence type="ECO:0000313" key="4">
    <source>
        <dbReference type="Proteomes" id="UP001497522"/>
    </source>
</evidence>
<feature type="compositionally biased region" description="Acidic residues" evidence="1">
    <location>
        <begin position="137"/>
        <end position="152"/>
    </location>
</feature>
<reference evidence="3" key="1">
    <citation type="submission" date="2024-03" db="EMBL/GenBank/DDBJ databases">
        <authorList>
            <consortium name="ELIXIR-Norway"/>
            <consortium name="Elixir Norway"/>
        </authorList>
    </citation>
    <scope>NUCLEOTIDE SEQUENCE</scope>
</reference>
<dbReference type="Pfam" id="PF05699">
    <property type="entry name" value="Dimer_Tnp_hAT"/>
    <property type="match status" value="1"/>
</dbReference>
<dbReference type="InterPro" id="IPR012337">
    <property type="entry name" value="RNaseH-like_sf"/>
</dbReference>
<sequence length="273" mass="30955">MGSPAYGVANPEELASPFRFWDFVKFTFKGSCLARLALVILSIITNMATCEHLFSELVQIHTARHNRLKPNKVEKLSIVHQAVRKKNTIELQSQEVSASTHGCIIEAKERKIMGAVDDGDQENAVDVQMEEERVEQKEDDQEHDGEEENVQMEEERVEQKEDNQEQDGEEEKEEPVEEQIDHVLFEWSSILGLGMGEDTNDDEGLEVVEEGQVLPAPEKARPCVRAQVVKKKDLHIQVESWGSWVPSSEPSFELVVERLAHPSGVLGELRTRF</sequence>
<dbReference type="Proteomes" id="UP001497522">
    <property type="component" value="Chromosome 18"/>
</dbReference>
<accession>A0ABP1B2V4</accession>
<gene>
    <name evidence="3" type="ORF">CSSPJE1EN2_LOCUS11855</name>
</gene>
<keyword evidence="4" id="KW-1185">Reference proteome</keyword>
<feature type="compositionally biased region" description="Basic and acidic residues" evidence="1">
    <location>
        <begin position="153"/>
        <end position="163"/>
    </location>
</feature>
<organism evidence="3 4">
    <name type="scientific">Sphagnum jensenii</name>
    <dbReference type="NCBI Taxonomy" id="128206"/>
    <lineage>
        <taxon>Eukaryota</taxon>
        <taxon>Viridiplantae</taxon>
        <taxon>Streptophyta</taxon>
        <taxon>Embryophyta</taxon>
        <taxon>Bryophyta</taxon>
        <taxon>Sphagnophytina</taxon>
        <taxon>Sphagnopsida</taxon>
        <taxon>Sphagnales</taxon>
        <taxon>Sphagnaceae</taxon>
        <taxon>Sphagnum</taxon>
    </lineage>
</organism>
<protein>
    <recommendedName>
        <fullName evidence="2">HAT C-terminal dimerisation domain-containing protein</fullName>
    </recommendedName>
</protein>
<feature type="domain" description="HAT C-terminal dimerisation" evidence="2">
    <location>
        <begin position="17"/>
        <end position="81"/>
    </location>
</feature>
<evidence type="ECO:0000259" key="2">
    <source>
        <dbReference type="Pfam" id="PF05699"/>
    </source>
</evidence>
<name>A0ABP1B2V4_9BRYO</name>